<comment type="caution">
    <text evidence="1">The sequence shown here is derived from an EMBL/GenBank/DDBJ whole genome shotgun (WGS) entry which is preliminary data.</text>
</comment>
<gene>
    <name evidence="1" type="ORF">CTTA_3607</name>
</gene>
<name>A0A5A7MG18_COMTE</name>
<evidence type="ECO:0000313" key="2">
    <source>
        <dbReference type="Proteomes" id="UP000323105"/>
    </source>
</evidence>
<proteinExistence type="predicted"/>
<accession>A0A5A7MG18</accession>
<dbReference type="AlphaFoldDB" id="A0A5A7MG18"/>
<reference evidence="1 2" key="1">
    <citation type="journal article" date="2019" name="Microbiol. Resour. Announc.">
        <title>Draft Genome Sequence of Comamonas testosteroni TA441, a Bacterium That Has a Cryptic Phenol Degradation Gene Cluster.</title>
        <authorList>
            <person name="Arai H."/>
            <person name="Ishii M."/>
        </authorList>
    </citation>
    <scope>NUCLEOTIDE SEQUENCE [LARGE SCALE GENOMIC DNA]</scope>
    <source>
        <strain evidence="1 2">TA441</strain>
    </source>
</reference>
<sequence length="72" mass="7806">MGWLAQAVVRAPAAWDRQQEGRATRGWSKVSNGKLQPAAAVPCRGILSSNGPCPVLRAALLIERRVMQKVLL</sequence>
<protein>
    <submittedName>
        <fullName evidence="1">Uncharacterized protein</fullName>
    </submittedName>
</protein>
<dbReference type="Proteomes" id="UP000323105">
    <property type="component" value="Unassembled WGS sequence"/>
</dbReference>
<organism evidence="1 2">
    <name type="scientific">Comamonas testosteroni</name>
    <name type="common">Pseudomonas testosteroni</name>
    <dbReference type="NCBI Taxonomy" id="285"/>
    <lineage>
        <taxon>Bacteria</taxon>
        <taxon>Pseudomonadati</taxon>
        <taxon>Pseudomonadota</taxon>
        <taxon>Betaproteobacteria</taxon>
        <taxon>Burkholderiales</taxon>
        <taxon>Comamonadaceae</taxon>
        <taxon>Comamonas</taxon>
    </lineage>
</organism>
<evidence type="ECO:0000313" key="1">
    <source>
        <dbReference type="EMBL" id="GEQ76602.1"/>
    </source>
</evidence>
<dbReference type="EMBL" id="BKBW01000007">
    <property type="protein sequence ID" value="GEQ76602.1"/>
    <property type="molecule type" value="Genomic_DNA"/>
</dbReference>